<dbReference type="Proteomes" id="UP000051124">
    <property type="component" value="Unassembled WGS sequence"/>
</dbReference>
<keyword evidence="4 5" id="KW-0472">Membrane</keyword>
<evidence type="ECO:0000256" key="3">
    <source>
        <dbReference type="ARBA" id="ARBA00022989"/>
    </source>
</evidence>
<protein>
    <submittedName>
        <fullName evidence="7">MFS transporter</fullName>
    </submittedName>
</protein>
<name>A0A0S7WL14_UNCT6</name>
<dbReference type="InterPro" id="IPR020846">
    <property type="entry name" value="MFS_dom"/>
</dbReference>
<dbReference type="SUPFAM" id="SSF103473">
    <property type="entry name" value="MFS general substrate transporter"/>
    <property type="match status" value="1"/>
</dbReference>
<feature type="transmembrane region" description="Helical" evidence="5">
    <location>
        <begin position="213"/>
        <end position="232"/>
    </location>
</feature>
<feature type="transmembrane region" description="Helical" evidence="5">
    <location>
        <begin position="333"/>
        <end position="357"/>
    </location>
</feature>
<dbReference type="PANTHER" id="PTHR23518:SF2">
    <property type="entry name" value="MAJOR FACILITATOR SUPERFAMILY TRANSPORTER"/>
    <property type="match status" value="1"/>
</dbReference>
<organism evidence="7 8">
    <name type="scientific">candidate division TA06 bacterium DG_26</name>
    <dbReference type="NCBI Taxonomy" id="1703771"/>
    <lineage>
        <taxon>Bacteria</taxon>
        <taxon>Bacteria division TA06</taxon>
    </lineage>
</organism>
<feature type="transmembrane region" description="Helical" evidence="5">
    <location>
        <begin position="169"/>
        <end position="188"/>
    </location>
</feature>
<evidence type="ECO:0000313" key="8">
    <source>
        <dbReference type="Proteomes" id="UP000051124"/>
    </source>
</evidence>
<evidence type="ECO:0000313" key="7">
    <source>
        <dbReference type="EMBL" id="KPJ50853.1"/>
    </source>
</evidence>
<dbReference type="InterPro" id="IPR011701">
    <property type="entry name" value="MFS"/>
</dbReference>
<feature type="transmembrane region" description="Helical" evidence="5">
    <location>
        <begin position="238"/>
        <end position="256"/>
    </location>
</feature>
<feature type="transmembrane region" description="Helical" evidence="5">
    <location>
        <begin position="299"/>
        <end position="321"/>
    </location>
</feature>
<comment type="subcellular location">
    <subcellularLocation>
        <location evidence="1">Membrane</location>
        <topology evidence="1">Multi-pass membrane protein</topology>
    </subcellularLocation>
</comment>
<gene>
    <name evidence="7" type="ORF">AMJ40_01710</name>
</gene>
<dbReference type="Gene3D" id="1.20.1250.20">
    <property type="entry name" value="MFS general substrate transporter like domains"/>
    <property type="match status" value="2"/>
</dbReference>
<dbReference type="InterPro" id="IPR005829">
    <property type="entry name" value="Sugar_transporter_CS"/>
</dbReference>
<evidence type="ECO:0000256" key="5">
    <source>
        <dbReference type="SAM" id="Phobius"/>
    </source>
</evidence>
<dbReference type="InterPro" id="IPR036259">
    <property type="entry name" value="MFS_trans_sf"/>
</dbReference>
<dbReference type="PANTHER" id="PTHR23518">
    <property type="entry name" value="C-METHYLTRANSFERASE"/>
    <property type="match status" value="1"/>
</dbReference>
<evidence type="ECO:0000259" key="6">
    <source>
        <dbReference type="PROSITE" id="PS50850"/>
    </source>
</evidence>
<feature type="transmembrane region" description="Helical" evidence="5">
    <location>
        <begin position="142"/>
        <end position="163"/>
    </location>
</feature>
<feature type="domain" description="Major facilitator superfamily (MFS) profile" evidence="6">
    <location>
        <begin position="10"/>
        <end position="387"/>
    </location>
</feature>
<reference evidence="7 8" key="1">
    <citation type="journal article" date="2015" name="Microbiome">
        <title>Genomic resolution of linkages in carbon, nitrogen, and sulfur cycling among widespread estuary sediment bacteria.</title>
        <authorList>
            <person name="Baker B.J."/>
            <person name="Lazar C.S."/>
            <person name="Teske A.P."/>
            <person name="Dick G.J."/>
        </authorList>
    </citation>
    <scope>NUCLEOTIDE SEQUENCE [LARGE SCALE GENOMIC DNA]</scope>
    <source>
        <strain evidence="7">DG_26</strain>
    </source>
</reference>
<dbReference type="PROSITE" id="PS50850">
    <property type="entry name" value="MFS"/>
    <property type="match status" value="1"/>
</dbReference>
<dbReference type="PROSITE" id="PS00216">
    <property type="entry name" value="SUGAR_TRANSPORT_1"/>
    <property type="match status" value="1"/>
</dbReference>
<sequence>MRRLPKLERNVFYLGLVSLFTDFSTEMIYPLLPLFLSVTLGVDKAFIGVIEGVAESAASILKVFSGWLSDRLQRRRLLVGIGYSLSTFAKPLFAISHSGVHVLAIRMTDRIGKGIRTAPRDALIADSSPTQQRGRSFGFHRAMDTLGAVFGPLTAFILLPLFGNDYRTIFWLSLVPGIVAVLIILFLVRERKASASVKTEELTSRLLPRDFKVFVIIAAIFTLGNSSDAFLILRAQSLGIALGLIPLLWMFFNVIYSSTSIPGGMLSDRIGRRRTIVLALLVYSLIYFGFANAGRALHIWMLFGAYGLYYGLSEGVMRAYVADLVSVQFRATAYGVFHTAVGVAAFPASIIMGALWQFKGARIAFSFGAALALAAALLFLTLFRKKEEG</sequence>
<evidence type="ECO:0000256" key="4">
    <source>
        <dbReference type="ARBA" id="ARBA00023136"/>
    </source>
</evidence>
<keyword evidence="2 5" id="KW-0812">Transmembrane</keyword>
<dbReference type="AlphaFoldDB" id="A0A0S7WL14"/>
<dbReference type="EMBL" id="LIZT01000011">
    <property type="protein sequence ID" value="KPJ50853.1"/>
    <property type="molecule type" value="Genomic_DNA"/>
</dbReference>
<feature type="transmembrane region" description="Helical" evidence="5">
    <location>
        <begin position="276"/>
        <end position="293"/>
    </location>
</feature>
<keyword evidence="3 5" id="KW-1133">Transmembrane helix</keyword>
<proteinExistence type="predicted"/>
<dbReference type="CDD" id="cd17370">
    <property type="entry name" value="MFS_MJ1317_like"/>
    <property type="match status" value="1"/>
</dbReference>
<feature type="transmembrane region" description="Helical" evidence="5">
    <location>
        <begin position="44"/>
        <end position="68"/>
    </location>
</feature>
<feature type="transmembrane region" description="Helical" evidence="5">
    <location>
        <begin position="12"/>
        <end position="32"/>
    </location>
</feature>
<dbReference type="GO" id="GO:0016020">
    <property type="term" value="C:membrane"/>
    <property type="evidence" value="ECO:0007669"/>
    <property type="project" value="UniProtKB-SubCell"/>
</dbReference>
<comment type="caution">
    <text evidence="7">The sequence shown here is derived from an EMBL/GenBank/DDBJ whole genome shotgun (WGS) entry which is preliminary data.</text>
</comment>
<dbReference type="GO" id="GO:0022857">
    <property type="term" value="F:transmembrane transporter activity"/>
    <property type="evidence" value="ECO:0007669"/>
    <property type="project" value="InterPro"/>
</dbReference>
<feature type="transmembrane region" description="Helical" evidence="5">
    <location>
        <begin position="363"/>
        <end position="383"/>
    </location>
</feature>
<accession>A0A0S7WL14</accession>
<evidence type="ECO:0000256" key="1">
    <source>
        <dbReference type="ARBA" id="ARBA00004141"/>
    </source>
</evidence>
<dbReference type="PATRIC" id="fig|1703771.3.peg.159"/>
<evidence type="ECO:0000256" key="2">
    <source>
        <dbReference type="ARBA" id="ARBA00022692"/>
    </source>
</evidence>
<dbReference type="Pfam" id="PF07690">
    <property type="entry name" value="MFS_1"/>
    <property type="match status" value="1"/>
</dbReference>